<dbReference type="InterPro" id="IPR011230">
    <property type="entry name" value="PAP14/16/28/29"/>
</dbReference>
<dbReference type="GO" id="GO:0016788">
    <property type="term" value="F:hydrolase activity, acting on ester bonds"/>
    <property type="evidence" value="ECO:0007669"/>
    <property type="project" value="TreeGrafter"/>
</dbReference>
<accession>A0A5R9GEG5</accession>
<feature type="domain" description="Calcineurin-like phosphoesterase" evidence="1">
    <location>
        <begin position="14"/>
        <end position="242"/>
    </location>
</feature>
<evidence type="ECO:0000259" key="1">
    <source>
        <dbReference type="Pfam" id="PF00149"/>
    </source>
</evidence>
<protein>
    <submittedName>
        <fullName evidence="2">Metallophosphoesterase</fullName>
    </submittedName>
</protein>
<dbReference type="PANTHER" id="PTHR32440:SF0">
    <property type="entry name" value="PHOSPHATASE DCR2-RELATED"/>
    <property type="match status" value="1"/>
</dbReference>
<dbReference type="SUPFAM" id="SSF56300">
    <property type="entry name" value="Metallo-dependent phosphatases"/>
    <property type="match status" value="1"/>
</dbReference>
<name>A0A5R9GEG5_9BACL</name>
<dbReference type="EMBL" id="VCIW01000008">
    <property type="protein sequence ID" value="TLS51604.1"/>
    <property type="molecule type" value="Genomic_DNA"/>
</dbReference>
<gene>
    <name evidence="2" type="ORF">FE782_13950</name>
</gene>
<dbReference type="PANTHER" id="PTHR32440">
    <property type="entry name" value="PHOSPHATASE DCR2-RELATED-RELATED"/>
    <property type="match status" value="1"/>
</dbReference>
<keyword evidence="3" id="KW-1185">Reference proteome</keyword>
<dbReference type="Proteomes" id="UP000309676">
    <property type="component" value="Unassembled WGS sequence"/>
</dbReference>
<proteinExistence type="predicted"/>
<dbReference type="OrthoDB" id="9816081at2"/>
<reference evidence="2 3" key="1">
    <citation type="submission" date="2019-05" db="EMBL/GenBank/DDBJ databases">
        <authorList>
            <person name="Narsing Rao M.P."/>
            <person name="Li W.J."/>
        </authorList>
    </citation>
    <scope>NUCLEOTIDE SEQUENCE [LARGE SCALE GENOMIC DNA]</scope>
    <source>
        <strain evidence="2 3">SYSU_K30003</strain>
    </source>
</reference>
<comment type="caution">
    <text evidence="2">The sequence shown here is derived from an EMBL/GenBank/DDBJ whole genome shotgun (WGS) entry which is preliminary data.</text>
</comment>
<dbReference type="InterPro" id="IPR029052">
    <property type="entry name" value="Metallo-depent_PP-like"/>
</dbReference>
<dbReference type="PIRSF" id="PIRSF030250">
    <property type="entry name" value="Ptase_At2g46880"/>
    <property type="match status" value="1"/>
</dbReference>
<dbReference type="RefSeq" id="WP_138194803.1">
    <property type="nucleotide sequence ID" value="NZ_VCIW01000008.1"/>
</dbReference>
<dbReference type="CDD" id="cd07383">
    <property type="entry name" value="MPP_Dcr2"/>
    <property type="match status" value="1"/>
</dbReference>
<organism evidence="2 3">
    <name type="scientific">Paenibacillus antri</name>
    <dbReference type="NCBI Taxonomy" id="2582848"/>
    <lineage>
        <taxon>Bacteria</taxon>
        <taxon>Bacillati</taxon>
        <taxon>Bacillota</taxon>
        <taxon>Bacilli</taxon>
        <taxon>Bacillales</taxon>
        <taxon>Paenibacillaceae</taxon>
        <taxon>Paenibacillus</taxon>
    </lineage>
</organism>
<dbReference type="InterPro" id="IPR004843">
    <property type="entry name" value="Calcineurin-like_PHP"/>
</dbReference>
<evidence type="ECO:0000313" key="2">
    <source>
        <dbReference type="EMBL" id="TLS51604.1"/>
    </source>
</evidence>
<sequence>MSDGLTLRPDGSFTIVQFTDVHWKNGDEKDFRSEALMRNVLAAEAPDLVVYTGDLIQAAHCLDPLAAIRSAVRAAEESRIPWAAVFGNHDPEGTATRLELLGALQEGSYCRMERGPEDIHGVGNYVLDVVDPSDGAEAASLYFFDSGMNAPHSVGGYDWVRSDQVEWFRAQALARRARRADASPSLAFLHIPFPEYNDVWNHRVCYGSKYEAVCCPRVNSGLFSAFVEDGTVRGVFAGHDHVNDYWGELHGVGLYYGRATGYNTYGREGFPRGARVIQLRRIEGELRLGSWLRLDDGTRVDVQEPHPPAAESWDPYIEAGV</sequence>
<dbReference type="Pfam" id="PF00149">
    <property type="entry name" value="Metallophos"/>
    <property type="match status" value="1"/>
</dbReference>
<dbReference type="GO" id="GO:0005737">
    <property type="term" value="C:cytoplasm"/>
    <property type="evidence" value="ECO:0007669"/>
    <property type="project" value="TreeGrafter"/>
</dbReference>
<dbReference type="AlphaFoldDB" id="A0A5R9GEG5"/>
<dbReference type="Gene3D" id="3.60.21.10">
    <property type="match status" value="1"/>
</dbReference>
<evidence type="ECO:0000313" key="3">
    <source>
        <dbReference type="Proteomes" id="UP000309676"/>
    </source>
</evidence>